<protein>
    <recommendedName>
        <fullName evidence="4">CCHC-type domain-containing protein</fullName>
    </recommendedName>
</protein>
<dbReference type="AlphaFoldDB" id="A0A4Y2IGJ8"/>
<gene>
    <name evidence="2" type="ORF">AVEN_140347_1</name>
</gene>
<evidence type="ECO:0008006" key="4">
    <source>
        <dbReference type="Google" id="ProtNLM"/>
    </source>
</evidence>
<dbReference type="Proteomes" id="UP000499080">
    <property type="component" value="Unassembled WGS sequence"/>
</dbReference>
<dbReference type="SUPFAM" id="SSF47353">
    <property type="entry name" value="Retrovirus capsid dimerization domain-like"/>
    <property type="match status" value="1"/>
</dbReference>
<dbReference type="PANTHER" id="PTHR46888:SF1">
    <property type="entry name" value="RIBONUCLEASE H"/>
    <property type="match status" value="1"/>
</dbReference>
<evidence type="ECO:0000313" key="3">
    <source>
        <dbReference type="Proteomes" id="UP000499080"/>
    </source>
</evidence>
<dbReference type="EMBL" id="BGPR01185873">
    <property type="protein sequence ID" value="GBM76808.1"/>
    <property type="molecule type" value="Genomic_DNA"/>
</dbReference>
<accession>A0A4Y2IGJ8</accession>
<name>A0A4Y2IGJ8_ARAVE</name>
<proteinExistence type="predicted"/>
<comment type="caution">
    <text evidence="2">The sequence shown here is derived from an EMBL/GenBank/DDBJ whole genome shotgun (WGS) entry which is preliminary data.</text>
</comment>
<reference evidence="2 3" key="1">
    <citation type="journal article" date="2019" name="Sci. Rep.">
        <title>Orb-weaving spider Araneus ventricosus genome elucidates the spidroin gene catalogue.</title>
        <authorList>
            <person name="Kono N."/>
            <person name="Nakamura H."/>
            <person name="Ohtoshi R."/>
            <person name="Moran D.A.P."/>
            <person name="Shinohara A."/>
            <person name="Yoshida Y."/>
            <person name="Fujiwara M."/>
            <person name="Mori M."/>
            <person name="Tomita M."/>
            <person name="Arakawa K."/>
        </authorList>
    </citation>
    <scope>NUCLEOTIDE SEQUENCE [LARGE SCALE GENOMIC DNA]</scope>
</reference>
<sequence length="552" mass="63839">MTFLGKAKKSDLISLAIELGEEVTNDLRVVDLRELITKSKKYEVEFVANMLDAIAEERVEKEKLERQNEERAFELEKQNKELEKQRIELECLRVKQGSAESVVESFNQNFQKLMPRFNIQTDDMGLFLELFERQAKFAQIPNGRWVSYLIGILPTEINNLIAREPEDKARDYAHIKSLLLQRFKLTAEKFRELMVKSQKSPDSTWHDFYHEIKTYFEGWLSGLKVETFDQLKDLMIVDQIKKRAPGDFKEHFLDEWASIISPIELVGKMEEFEDAKKTIMGKPKLDPKAKTTGNSIRTFNVPINKYKGNKIPQNSNFKKKSESRGFSKKFETNVDRRKKLQCFECGSYEHLRPQCPQIRAPKSEVNRIGRETDRSLLDPYTKIGKINGYSMPILRDTGATVDVVCQKYVNRDRMTGEHVWVKHIFDDHMTCLPVAHIDVECDLGRVTTKAVAVEDKLDQGRYILGNQTADLLKQITESSKLNSEIVNAVVTRSKRRKLGNDESLLEEQINTEIYDEEILGDGENQAECMVNDEVLPKADLSDPFKKNNRGRL</sequence>
<evidence type="ECO:0000313" key="2">
    <source>
        <dbReference type="EMBL" id="GBM76808.1"/>
    </source>
</evidence>
<dbReference type="PANTHER" id="PTHR46888">
    <property type="entry name" value="ZINC KNUCKLE DOMAINCONTAINING PROTEIN-RELATED"/>
    <property type="match status" value="1"/>
</dbReference>
<feature type="coiled-coil region" evidence="1">
    <location>
        <begin position="47"/>
        <end position="95"/>
    </location>
</feature>
<organism evidence="2 3">
    <name type="scientific">Araneus ventricosus</name>
    <name type="common">Orbweaver spider</name>
    <name type="synonym">Epeira ventricosa</name>
    <dbReference type="NCBI Taxonomy" id="182803"/>
    <lineage>
        <taxon>Eukaryota</taxon>
        <taxon>Metazoa</taxon>
        <taxon>Ecdysozoa</taxon>
        <taxon>Arthropoda</taxon>
        <taxon>Chelicerata</taxon>
        <taxon>Arachnida</taxon>
        <taxon>Araneae</taxon>
        <taxon>Araneomorphae</taxon>
        <taxon>Entelegynae</taxon>
        <taxon>Araneoidea</taxon>
        <taxon>Araneidae</taxon>
        <taxon>Araneus</taxon>
    </lineage>
</organism>
<evidence type="ECO:0000256" key="1">
    <source>
        <dbReference type="SAM" id="Coils"/>
    </source>
</evidence>
<keyword evidence="3" id="KW-1185">Reference proteome</keyword>
<keyword evidence="1" id="KW-0175">Coiled coil</keyword>